<reference evidence="3" key="1">
    <citation type="journal article" date="2014" name="Genome Announc.">
        <title>Draft genome sequence of Weissella oryzae SG25T, isolated from fermented rice grains.</title>
        <authorList>
            <person name="Tanizawa Y."/>
            <person name="Fujisawa T."/>
            <person name="Mochizuki T."/>
            <person name="Kaminuma E."/>
            <person name="Suzuki Y."/>
            <person name="Nakamura Y."/>
            <person name="Tohno M."/>
        </authorList>
    </citation>
    <scope>NUCLEOTIDE SEQUENCE [LARGE SCALE GENOMIC DNA]</scope>
    <source>
        <strain evidence="3">DSM 25784 / JCM 18191 / LMG 30913 / SG25</strain>
    </source>
</reference>
<dbReference type="RefSeq" id="WP_027699068.1">
    <property type="nucleotide sequence ID" value="NZ_DF820490.1"/>
</dbReference>
<gene>
    <name evidence="2" type="ORF">WOSG25_070050</name>
</gene>
<sequence length="77" mass="8392">MEHIKAFGAFLINHIVAIILTVSVLITVAFLGKKIATYFETTGLASTAIGNLFSINILLIIIIIILIVIITLLKKSR</sequence>
<keyword evidence="1" id="KW-1133">Transmembrane helix</keyword>
<keyword evidence="1" id="KW-0812">Transmembrane</keyword>
<evidence type="ECO:0000313" key="2">
    <source>
        <dbReference type="EMBL" id="GAK31028.1"/>
    </source>
</evidence>
<dbReference type="Proteomes" id="UP000030643">
    <property type="component" value="Unassembled WGS sequence"/>
</dbReference>
<feature type="transmembrane region" description="Helical" evidence="1">
    <location>
        <begin position="52"/>
        <end position="73"/>
    </location>
</feature>
<keyword evidence="1" id="KW-0472">Membrane</keyword>
<protein>
    <submittedName>
        <fullName evidence="2">Uncharacterized protein</fullName>
    </submittedName>
</protein>
<dbReference type="EMBL" id="DF820490">
    <property type="protein sequence ID" value="GAK31028.1"/>
    <property type="molecule type" value="Genomic_DNA"/>
</dbReference>
<keyword evidence="3" id="KW-1185">Reference proteome</keyword>
<dbReference type="AlphaFoldDB" id="A0A069CUW3"/>
<evidence type="ECO:0000256" key="1">
    <source>
        <dbReference type="SAM" id="Phobius"/>
    </source>
</evidence>
<dbReference type="STRING" id="1329250.WOSG25_070050"/>
<name>A0A069CUW3_WEIOS</name>
<proteinExistence type="predicted"/>
<organism evidence="2 3">
    <name type="scientific">Weissella oryzae (strain DSM 25784 / JCM 18191 / LMG 30913 / SG25)</name>
    <dbReference type="NCBI Taxonomy" id="1329250"/>
    <lineage>
        <taxon>Bacteria</taxon>
        <taxon>Bacillati</taxon>
        <taxon>Bacillota</taxon>
        <taxon>Bacilli</taxon>
        <taxon>Lactobacillales</taxon>
        <taxon>Lactobacillaceae</taxon>
        <taxon>Weissella</taxon>
    </lineage>
</organism>
<evidence type="ECO:0000313" key="3">
    <source>
        <dbReference type="Proteomes" id="UP000030643"/>
    </source>
</evidence>
<accession>A0A069CUW3</accession>
<feature type="transmembrane region" description="Helical" evidence="1">
    <location>
        <begin position="7"/>
        <end position="32"/>
    </location>
</feature>